<dbReference type="PROSITE" id="PS00455">
    <property type="entry name" value="AMP_BINDING"/>
    <property type="match status" value="1"/>
</dbReference>
<feature type="compositionally biased region" description="Pro residues" evidence="1">
    <location>
        <begin position="613"/>
        <end position="626"/>
    </location>
</feature>
<dbReference type="Pfam" id="PF00501">
    <property type="entry name" value="AMP-binding"/>
    <property type="match status" value="1"/>
</dbReference>
<gene>
    <name evidence="4" type="primary">lcfB_6</name>
    <name evidence="4" type="ORF">SCNRRL3882_4610</name>
</gene>
<dbReference type="SUPFAM" id="SSF56801">
    <property type="entry name" value="Acetyl-CoA synthetase-like"/>
    <property type="match status" value="1"/>
</dbReference>
<sequence length="783" mass="80530">MTTEAIPSPYARRVLAALGRDPTRVVLHRPDTTVTAGALRASVLGSAALLHSQGIRPGTTVAILTGPNHPLMLSARYAVHLLGATSVYVRSMNPRTDTETFSVATQTGLLRDLGVSLLLVDEADEESAARGRWLARRRPGLTVRAIPRTADGHDTVPPALSPSPDDLAVVDFTSGSTGRPKMVAQRYGTREHLVGRLASGLDPRGPATLLSVTPVSHTTAPMADAVLCAGGTVVLHDEFDADATLTAIAELGVTDVYLAVPHLYRLLDHPLVTSYDLSSLRRITYSGTPAAPERVRQAVRVFGDVLIQVYGTTEAGGISSLTPLDHREPELLGSAGRPFPWVRVEIREPDSGTPLGRGRSGEIWINSPTVSAGYLDDAELTAATYRDGWLRTGDLGHWDRYGYLRLDGRVGDVIKHGGLKLDPSAIEAALLKHPQVRQAAVFGVRDEDLVEQVHAAVELHSGAGHTSCDLRDYVAATLTPEHAPLSVSIWPELPLTPTGKPDRTRLRGATAPIRIRPTPKTPRTEPRPPTEATTPLPSPGDPVPLPSPGDPVPLPSAGGPVPPPSTGDRVPPLPADGSASLPSPGGPVPVPLAGGPVPAPRADGLAPLLPESGPAPPSPAGGPAPSPSAGGRVPRLPAGGSVPLPPAGGPVPPPLAGGPVPLPRADGVAPPLPESGPAPSPSAGGPVPPLTVGGSVPLPSPGGPVPVPLAGGPVPAPRADGVAPLLPESGPAPPSPAGRGPAPEPVEGRGAGPPGHGGFAGADVRRSIEPRRRTDPRNRKGIP</sequence>
<dbReference type="Gene3D" id="3.30.300.30">
    <property type="match status" value="1"/>
</dbReference>
<dbReference type="InterPro" id="IPR042099">
    <property type="entry name" value="ANL_N_sf"/>
</dbReference>
<dbReference type="EMBL" id="LT963352">
    <property type="protein sequence ID" value="SOR81158.1"/>
    <property type="molecule type" value="Genomic_DNA"/>
</dbReference>
<evidence type="ECO:0000259" key="3">
    <source>
        <dbReference type="Pfam" id="PF13193"/>
    </source>
</evidence>
<reference evidence="5" key="1">
    <citation type="submission" date="2017-11" db="EMBL/GenBank/DDBJ databases">
        <authorList>
            <person name="Wibberg D."/>
        </authorList>
    </citation>
    <scope>NUCLEOTIDE SEQUENCE [LARGE SCALE GENOMIC DNA]</scope>
</reference>
<proteinExistence type="predicted"/>
<dbReference type="EC" id="6.2.1.3" evidence="4"/>
<feature type="domain" description="AMP-dependent synthetase/ligase" evidence="2">
    <location>
        <begin position="19"/>
        <end position="375"/>
    </location>
</feature>
<dbReference type="InterPro" id="IPR025110">
    <property type="entry name" value="AMP-bd_C"/>
</dbReference>
<feature type="compositionally biased region" description="Low complexity" evidence="1">
    <location>
        <begin position="627"/>
        <end position="642"/>
    </location>
</feature>
<dbReference type="InterPro" id="IPR045851">
    <property type="entry name" value="AMP-bd_C_sf"/>
</dbReference>
<dbReference type="OrthoDB" id="9803968at2"/>
<name>A0A2N9BCS2_STRCX</name>
<dbReference type="Gene3D" id="3.40.50.12780">
    <property type="entry name" value="N-terminal domain of ligase-like"/>
    <property type="match status" value="1"/>
</dbReference>
<keyword evidence="5" id="KW-1185">Reference proteome</keyword>
<dbReference type="GO" id="GO:0004467">
    <property type="term" value="F:long-chain fatty acid-CoA ligase activity"/>
    <property type="evidence" value="ECO:0007669"/>
    <property type="project" value="UniProtKB-EC"/>
</dbReference>
<dbReference type="InterPro" id="IPR020845">
    <property type="entry name" value="AMP-binding_CS"/>
</dbReference>
<dbReference type="RefSeq" id="WP_159399451.1">
    <property type="nucleotide sequence ID" value="NZ_LT962942.1"/>
</dbReference>
<feature type="compositionally biased region" description="Pro residues" evidence="1">
    <location>
        <begin position="643"/>
        <end position="662"/>
    </location>
</feature>
<feature type="compositionally biased region" description="Pro residues" evidence="1">
    <location>
        <begin position="536"/>
        <end position="565"/>
    </location>
</feature>
<organism evidence="4 5">
    <name type="scientific">Streptomyces chartreusis NRRL 3882</name>
    <dbReference type="NCBI Taxonomy" id="1079985"/>
    <lineage>
        <taxon>Bacteria</taxon>
        <taxon>Bacillati</taxon>
        <taxon>Actinomycetota</taxon>
        <taxon>Actinomycetes</taxon>
        <taxon>Kitasatosporales</taxon>
        <taxon>Streptomycetaceae</taxon>
        <taxon>Streptomyces</taxon>
    </lineage>
</organism>
<dbReference type="InterPro" id="IPR050237">
    <property type="entry name" value="ATP-dep_AMP-bd_enzyme"/>
</dbReference>
<accession>A0A2N9BCS2</accession>
<dbReference type="PANTHER" id="PTHR43767:SF1">
    <property type="entry name" value="NONRIBOSOMAL PEPTIDE SYNTHASE PES1 (EUROFUNG)-RELATED"/>
    <property type="match status" value="1"/>
</dbReference>
<feature type="region of interest" description="Disordered" evidence="1">
    <location>
        <begin position="492"/>
        <end position="783"/>
    </location>
</feature>
<protein>
    <submittedName>
        <fullName evidence="4">Long-chain-fatty-acid-CoA ligase</fullName>
        <ecNumber evidence="4">6.2.1.3</ecNumber>
    </submittedName>
</protein>
<dbReference type="PRINTS" id="PR01217">
    <property type="entry name" value="PRICHEXTENSN"/>
</dbReference>
<feature type="compositionally biased region" description="Pro residues" evidence="1">
    <location>
        <begin position="698"/>
        <end position="707"/>
    </location>
</feature>
<keyword evidence="4" id="KW-0436">Ligase</keyword>
<feature type="compositionally biased region" description="Pro residues" evidence="1">
    <location>
        <begin position="670"/>
        <end position="680"/>
    </location>
</feature>
<dbReference type="Pfam" id="PF13193">
    <property type="entry name" value="AMP-binding_C"/>
    <property type="match status" value="1"/>
</dbReference>
<feature type="domain" description="AMP-binding enzyme C-terminal" evidence="3">
    <location>
        <begin position="426"/>
        <end position="500"/>
    </location>
</feature>
<evidence type="ECO:0000313" key="5">
    <source>
        <dbReference type="Proteomes" id="UP000235464"/>
    </source>
</evidence>
<dbReference type="InterPro" id="IPR000873">
    <property type="entry name" value="AMP-dep_synth/lig_dom"/>
</dbReference>
<feature type="compositionally biased region" description="Low complexity" evidence="1">
    <location>
        <begin position="681"/>
        <end position="697"/>
    </location>
</feature>
<feature type="compositionally biased region" description="Basic and acidic residues" evidence="1">
    <location>
        <begin position="763"/>
        <end position="783"/>
    </location>
</feature>
<feature type="compositionally biased region" description="Gly residues" evidence="1">
    <location>
        <begin position="749"/>
        <end position="760"/>
    </location>
</feature>
<evidence type="ECO:0000259" key="2">
    <source>
        <dbReference type="Pfam" id="PF00501"/>
    </source>
</evidence>
<dbReference type="AlphaFoldDB" id="A0A2N9BCS2"/>
<dbReference type="CDD" id="cd04433">
    <property type="entry name" value="AFD_class_I"/>
    <property type="match status" value="1"/>
</dbReference>
<dbReference type="Proteomes" id="UP000235464">
    <property type="component" value="Chromosome I"/>
</dbReference>
<dbReference type="PANTHER" id="PTHR43767">
    <property type="entry name" value="LONG-CHAIN-FATTY-ACID--COA LIGASE"/>
    <property type="match status" value="1"/>
</dbReference>
<evidence type="ECO:0000256" key="1">
    <source>
        <dbReference type="SAM" id="MobiDB-lite"/>
    </source>
</evidence>
<evidence type="ECO:0000313" key="4">
    <source>
        <dbReference type="EMBL" id="SOR81158.1"/>
    </source>
</evidence>